<keyword evidence="4" id="KW-0808">Transferase</keyword>
<dbReference type="InterPro" id="IPR043128">
    <property type="entry name" value="Rev_trsase/Diguanyl_cyclase"/>
</dbReference>
<keyword evidence="5" id="KW-1185">Reference proteome</keyword>
<dbReference type="Pfam" id="PF00672">
    <property type="entry name" value="HAMP"/>
    <property type="match status" value="1"/>
</dbReference>
<dbReference type="EC" id="2.7.7.65" evidence="4"/>
<dbReference type="InterPro" id="IPR003660">
    <property type="entry name" value="HAMP_dom"/>
</dbReference>
<keyword evidence="1" id="KW-0812">Transmembrane</keyword>
<dbReference type="CDD" id="cd06225">
    <property type="entry name" value="HAMP"/>
    <property type="match status" value="1"/>
</dbReference>
<feature type="transmembrane region" description="Helical" evidence="1">
    <location>
        <begin position="322"/>
        <end position="341"/>
    </location>
</feature>
<keyword evidence="1" id="KW-1133">Transmembrane helix</keyword>
<organism evidence="4 5">
    <name type="scientific">Keguizhuia sedimenti</name>
    <dbReference type="NCBI Taxonomy" id="3064264"/>
    <lineage>
        <taxon>Bacteria</taxon>
        <taxon>Pseudomonadati</taxon>
        <taxon>Pseudomonadota</taxon>
        <taxon>Betaproteobacteria</taxon>
        <taxon>Burkholderiales</taxon>
        <taxon>Oxalobacteraceae</taxon>
        <taxon>Keguizhuia</taxon>
    </lineage>
</organism>
<evidence type="ECO:0000313" key="5">
    <source>
        <dbReference type="Proteomes" id="UP001225596"/>
    </source>
</evidence>
<feature type="domain" description="GGDEF" evidence="3">
    <location>
        <begin position="420"/>
        <end position="554"/>
    </location>
</feature>
<dbReference type="PROSITE" id="PS50885">
    <property type="entry name" value="HAMP"/>
    <property type="match status" value="1"/>
</dbReference>
<dbReference type="CDD" id="cd01949">
    <property type="entry name" value="GGDEF"/>
    <property type="match status" value="1"/>
</dbReference>
<keyword evidence="4" id="KW-0548">Nucleotidyltransferase</keyword>
<evidence type="ECO:0000256" key="1">
    <source>
        <dbReference type="SAM" id="Phobius"/>
    </source>
</evidence>
<protein>
    <submittedName>
        <fullName evidence="4">Diguanylate cyclase</fullName>
        <ecNumber evidence="4">2.7.7.65</ecNumber>
    </submittedName>
</protein>
<dbReference type="InterPro" id="IPR000160">
    <property type="entry name" value="GGDEF_dom"/>
</dbReference>
<dbReference type="Pfam" id="PF00990">
    <property type="entry name" value="GGDEF"/>
    <property type="match status" value="1"/>
</dbReference>
<feature type="domain" description="HAMP" evidence="2">
    <location>
        <begin position="342"/>
        <end position="394"/>
    </location>
</feature>
<dbReference type="SMART" id="SM00304">
    <property type="entry name" value="HAMP"/>
    <property type="match status" value="1"/>
</dbReference>
<sequence length="554" mass="61765">MAWTLYRSAEQAIDTISKTVLGKAAHHLRNTVQDHFSHARLTLNAIAFDSILQQGTSASDFRFSSALFDIKDHLWTALKLFPESGRRVFFCSKDGHYVGISRIDSQQYEIGLRTSGNENWTVYSSTGPRDIGDAIRKETYDPRNQRWYRLAVNHESEVWYAHNPDSEMNESLITLAKPIYSKSRSLLGVASTELSLSKISQALQFDQVSPHGVSFIVERSGKVIASSEINKSPAEDMMNMVSFPAAAGHSQLLRDAYAAFINRRASTGIAKERSESFDFVSGDEKAHATVVELRDNGLDWLLIAAAPHADFSGGVRNTMMRYLAIGLVAMMLALLLGFLILRSTLSDIRRLAAAVKNIGRGESFQTLNIERGDEIGQLAKSFQQIERNLRTDKLTSVLNRDSLIAQIDFHCSVGKEVGFLRFSILFIDLDGFKQINDLYGHDEGDRVLSEAAQRLREAIRKEDAVARFGGDEFVVYLHAAGDYASIAAICEKIRISLEEPICLRDGGGVRVGASIGYSCFPEDGLNSDVLLRIADNRMFYDKKMRKSTLQLPLQ</sequence>
<dbReference type="SUPFAM" id="SSF158472">
    <property type="entry name" value="HAMP domain-like"/>
    <property type="match status" value="1"/>
</dbReference>
<dbReference type="PROSITE" id="PS50887">
    <property type="entry name" value="GGDEF"/>
    <property type="match status" value="1"/>
</dbReference>
<dbReference type="NCBIfam" id="TIGR00254">
    <property type="entry name" value="GGDEF"/>
    <property type="match status" value="1"/>
</dbReference>
<dbReference type="EMBL" id="JAUYVH010000012">
    <property type="protein sequence ID" value="MDQ9171774.1"/>
    <property type="molecule type" value="Genomic_DNA"/>
</dbReference>
<evidence type="ECO:0000259" key="3">
    <source>
        <dbReference type="PROSITE" id="PS50887"/>
    </source>
</evidence>
<dbReference type="Gene3D" id="3.30.70.270">
    <property type="match status" value="1"/>
</dbReference>
<comment type="caution">
    <text evidence="4">The sequence shown here is derived from an EMBL/GenBank/DDBJ whole genome shotgun (WGS) entry which is preliminary data.</text>
</comment>
<dbReference type="SUPFAM" id="SSF55073">
    <property type="entry name" value="Nucleotide cyclase"/>
    <property type="match status" value="1"/>
</dbReference>
<evidence type="ECO:0000259" key="2">
    <source>
        <dbReference type="PROSITE" id="PS50885"/>
    </source>
</evidence>
<dbReference type="Gene3D" id="6.10.340.10">
    <property type="match status" value="1"/>
</dbReference>
<dbReference type="PANTHER" id="PTHR46663">
    <property type="entry name" value="DIGUANYLATE CYCLASE DGCT-RELATED"/>
    <property type="match status" value="1"/>
</dbReference>
<dbReference type="Pfam" id="PF22673">
    <property type="entry name" value="MCP-like_PDC_1"/>
    <property type="match status" value="1"/>
</dbReference>
<dbReference type="InterPro" id="IPR052163">
    <property type="entry name" value="DGC-Regulatory_Protein"/>
</dbReference>
<accession>A0ABU1BSD8</accession>
<dbReference type="Gene3D" id="3.30.450.20">
    <property type="entry name" value="PAS domain"/>
    <property type="match status" value="2"/>
</dbReference>
<dbReference type="Proteomes" id="UP001225596">
    <property type="component" value="Unassembled WGS sequence"/>
</dbReference>
<dbReference type="RefSeq" id="WP_338437724.1">
    <property type="nucleotide sequence ID" value="NZ_JAUYVH010000012.1"/>
</dbReference>
<dbReference type="SMART" id="SM00267">
    <property type="entry name" value="GGDEF"/>
    <property type="match status" value="1"/>
</dbReference>
<gene>
    <name evidence="4" type="ORF">Q8A64_15275</name>
</gene>
<dbReference type="GO" id="GO:0052621">
    <property type="term" value="F:diguanylate cyclase activity"/>
    <property type="evidence" value="ECO:0007669"/>
    <property type="project" value="UniProtKB-EC"/>
</dbReference>
<dbReference type="InterPro" id="IPR029787">
    <property type="entry name" value="Nucleotide_cyclase"/>
</dbReference>
<keyword evidence="1" id="KW-0472">Membrane</keyword>
<proteinExistence type="predicted"/>
<dbReference type="PANTHER" id="PTHR46663:SF2">
    <property type="entry name" value="GGDEF DOMAIN-CONTAINING PROTEIN"/>
    <property type="match status" value="1"/>
</dbReference>
<name>A0ABU1BSD8_9BURK</name>
<evidence type="ECO:0000313" key="4">
    <source>
        <dbReference type="EMBL" id="MDQ9171774.1"/>
    </source>
</evidence>
<reference evidence="4 5" key="1">
    <citation type="submission" date="2023-08" db="EMBL/GenBank/DDBJ databases">
        <title>Oxalobacteraceae gen .nov., isolated from river sludge outside the plant.</title>
        <authorList>
            <person name="Zhao S.Y."/>
        </authorList>
    </citation>
    <scope>NUCLEOTIDE SEQUENCE [LARGE SCALE GENOMIC DNA]</scope>
    <source>
        <strain evidence="4 5">R-40</strain>
    </source>
</reference>